<dbReference type="Pfam" id="PF00144">
    <property type="entry name" value="Beta-lactamase"/>
    <property type="match status" value="1"/>
</dbReference>
<comment type="caution">
    <text evidence="2">The sequence shown here is derived from an EMBL/GenBank/DDBJ whole genome shotgun (WGS) entry which is preliminary data.</text>
</comment>
<reference evidence="2" key="1">
    <citation type="submission" date="2020-11" db="EMBL/GenBank/DDBJ databases">
        <title>Nocardioides sp. nov., isolated from Soil of Cynanchum wilfordii Hemsley rhizosphere.</title>
        <authorList>
            <person name="Lee J.-S."/>
            <person name="Suh M.K."/>
            <person name="Kim J.-S."/>
        </authorList>
    </citation>
    <scope>NUCLEOTIDE SEQUENCE</scope>
    <source>
        <strain evidence="2">KCTC 19275</strain>
    </source>
</reference>
<dbReference type="InterPro" id="IPR050789">
    <property type="entry name" value="Diverse_Enzym_Activities"/>
</dbReference>
<dbReference type="InterPro" id="IPR001466">
    <property type="entry name" value="Beta-lactam-related"/>
</dbReference>
<dbReference type="Gene3D" id="3.40.710.10">
    <property type="entry name" value="DD-peptidase/beta-lactamase superfamily"/>
    <property type="match status" value="1"/>
</dbReference>
<feature type="domain" description="Beta-lactamase-related" evidence="1">
    <location>
        <begin position="23"/>
        <end position="309"/>
    </location>
</feature>
<proteinExistence type="predicted"/>
<gene>
    <name evidence="2" type="ORF">ISU07_00190</name>
</gene>
<protein>
    <submittedName>
        <fullName evidence="2">Beta-lactamase family protein</fullName>
    </submittedName>
</protein>
<dbReference type="AlphaFoldDB" id="A0A930VCJ7"/>
<accession>A0A930VCJ7</accession>
<organism evidence="2 3">
    <name type="scientific">Nocardioides islandensis</name>
    <dbReference type="NCBI Taxonomy" id="433663"/>
    <lineage>
        <taxon>Bacteria</taxon>
        <taxon>Bacillati</taxon>
        <taxon>Actinomycetota</taxon>
        <taxon>Actinomycetes</taxon>
        <taxon>Propionibacteriales</taxon>
        <taxon>Nocardioidaceae</taxon>
        <taxon>Nocardioides</taxon>
    </lineage>
</organism>
<dbReference type="PANTHER" id="PTHR43283">
    <property type="entry name" value="BETA-LACTAMASE-RELATED"/>
    <property type="match status" value="1"/>
</dbReference>
<evidence type="ECO:0000313" key="2">
    <source>
        <dbReference type="EMBL" id="MBF4761530.1"/>
    </source>
</evidence>
<evidence type="ECO:0000259" key="1">
    <source>
        <dbReference type="Pfam" id="PF00144"/>
    </source>
</evidence>
<dbReference type="SUPFAM" id="SSF56601">
    <property type="entry name" value="beta-lactamase/transpeptidase-like"/>
    <property type="match status" value="1"/>
</dbReference>
<dbReference type="InterPro" id="IPR012338">
    <property type="entry name" value="Beta-lactam/transpept-like"/>
</dbReference>
<dbReference type="EMBL" id="JADKPN010000001">
    <property type="protein sequence ID" value="MBF4761530.1"/>
    <property type="molecule type" value="Genomic_DNA"/>
</dbReference>
<name>A0A930VCJ7_9ACTN</name>
<dbReference type="Proteomes" id="UP000640489">
    <property type="component" value="Unassembled WGS sequence"/>
</dbReference>
<keyword evidence="3" id="KW-1185">Reference proteome</keyword>
<evidence type="ECO:0000313" key="3">
    <source>
        <dbReference type="Proteomes" id="UP000640489"/>
    </source>
</evidence>
<dbReference type="PANTHER" id="PTHR43283:SF7">
    <property type="entry name" value="BETA-LACTAMASE-RELATED DOMAIN-CONTAINING PROTEIN"/>
    <property type="match status" value="1"/>
</dbReference>
<sequence length="327" mass="36069">MGFDPKVLRRIARAAKPSQTTCLLVARKGKVVGEWNWLDFAPDQPREVYSMTKSVTSTLVGQAQADGDLDIDDPAKQYVEEWRGTRSRTVTIRDILSNDSGRYWDAGTDYGQLPQASDRTQFAIDLKQQYPPGKVWAYNNAAIQTLDRVISRATGEPTRDYAEQRLFGRIGMTHTRMTADPAGNTNTFFGVQTTCEDMARFGYLFLRRGRWGDEQVVPRSWVKAAVGRPSQEHNAAYGFLWWLNRYGPVIGPLATDAPGQPEPPVGRIIPGAAANLFTAQGLGGQTVLVDPGSQTVVVRIGQFVPGGEDLYGARDAARFVTEALVDP</sequence>